<feature type="non-terminal residue" evidence="1">
    <location>
        <position position="73"/>
    </location>
</feature>
<protein>
    <submittedName>
        <fullName evidence="1">PAS domain-containing sensor histidine kinase</fullName>
    </submittedName>
</protein>
<keyword evidence="1" id="KW-0808">Transferase</keyword>
<reference evidence="1 2" key="1">
    <citation type="submission" date="2022-10" db="EMBL/GenBank/DDBJ databases">
        <title>Identification of biosynthetic pathway for the production of the potent trypsin inhibitor radiosumin.</title>
        <authorList>
            <person name="Fewer D.P."/>
            <person name="Delbaje E."/>
            <person name="Ouyang X."/>
            <person name="Agostino P.D."/>
            <person name="Wahlsten M."/>
            <person name="Jokela J."/>
            <person name="Permi P."/>
            <person name="Haapaniemi E."/>
            <person name="Koistinen H."/>
        </authorList>
    </citation>
    <scope>NUCLEOTIDE SEQUENCE [LARGE SCALE GENOMIC DNA]</scope>
    <source>
        <strain evidence="1 2">NIES-515</strain>
    </source>
</reference>
<dbReference type="Proteomes" id="UP001526143">
    <property type="component" value="Unassembled WGS sequence"/>
</dbReference>
<organism evidence="1 2">
    <name type="scientific">Plectonema radiosum NIES-515</name>
    <dbReference type="NCBI Taxonomy" id="2986073"/>
    <lineage>
        <taxon>Bacteria</taxon>
        <taxon>Bacillati</taxon>
        <taxon>Cyanobacteriota</taxon>
        <taxon>Cyanophyceae</taxon>
        <taxon>Oscillatoriophycideae</taxon>
        <taxon>Oscillatoriales</taxon>
        <taxon>Microcoleaceae</taxon>
        <taxon>Plectonema</taxon>
    </lineage>
</organism>
<dbReference type="EMBL" id="JAOWRF010000419">
    <property type="protein sequence ID" value="MCV3217587.1"/>
    <property type="molecule type" value="Genomic_DNA"/>
</dbReference>
<name>A0ABT3B881_9CYAN</name>
<proteinExistence type="predicted"/>
<evidence type="ECO:0000313" key="2">
    <source>
        <dbReference type="Proteomes" id="UP001526143"/>
    </source>
</evidence>
<evidence type="ECO:0000313" key="1">
    <source>
        <dbReference type="EMBL" id="MCV3217587.1"/>
    </source>
</evidence>
<gene>
    <name evidence="1" type="ORF">OGM63_29445</name>
</gene>
<keyword evidence="1" id="KW-0418">Kinase</keyword>
<dbReference type="GO" id="GO:0016301">
    <property type="term" value="F:kinase activity"/>
    <property type="evidence" value="ECO:0007669"/>
    <property type="project" value="UniProtKB-KW"/>
</dbReference>
<keyword evidence="2" id="KW-1185">Reference proteome</keyword>
<sequence>MKYQVLDRIFNKALSLRKFERLELDKNFCILDTSEQVQRFADRPEEVMLGKDVRLSFPEFIGIEDILISILQG</sequence>
<accession>A0ABT3B881</accession>
<comment type="caution">
    <text evidence="1">The sequence shown here is derived from an EMBL/GenBank/DDBJ whole genome shotgun (WGS) entry which is preliminary data.</text>
</comment>